<dbReference type="EMBL" id="BT145807">
    <property type="protein sequence ID" value="AFK45601.1"/>
    <property type="molecule type" value="mRNA"/>
</dbReference>
<organism evidence="1">
    <name type="scientific">Medicago truncatula</name>
    <name type="common">Barrel medic</name>
    <name type="synonym">Medicago tribuloides</name>
    <dbReference type="NCBI Taxonomy" id="3880"/>
    <lineage>
        <taxon>Eukaryota</taxon>
        <taxon>Viridiplantae</taxon>
        <taxon>Streptophyta</taxon>
        <taxon>Embryophyta</taxon>
        <taxon>Tracheophyta</taxon>
        <taxon>Spermatophyta</taxon>
        <taxon>Magnoliopsida</taxon>
        <taxon>eudicotyledons</taxon>
        <taxon>Gunneridae</taxon>
        <taxon>Pentapetalae</taxon>
        <taxon>rosids</taxon>
        <taxon>fabids</taxon>
        <taxon>Fabales</taxon>
        <taxon>Fabaceae</taxon>
        <taxon>Papilionoideae</taxon>
        <taxon>50 kb inversion clade</taxon>
        <taxon>NPAAA clade</taxon>
        <taxon>Hologalegina</taxon>
        <taxon>IRL clade</taxon>
        <taxon>Trifolieae</taxon>
        <taxon>Medicago</taxon>
    </lineage>
</organism>
<dbReference type="AlphaFoldDB" id="I3SZA9"/>
<accession>I3SZA9</accession>
<name>I3SZA9_MEDTR</name>
<protein>
    <submittedName>
        <fullName evidence="1">Uncharacterized protein</fullName>
    </submittedName>
</protein>
<sequence>MVETIFHINRLLCLNCFALRFGLGPFQKTLLLFSFVLRPVLEEHLEKVCCKIFIKRLSELVKSRWNLQPLLKDPLLPLNLNIFRPFHKPCQISLWWQSTTDPKLLRPLLKKWVHHFQCGILLRCCNWCFSTALWCHC</sequence>
<proteinExistence type="evidence at transcript level"/>
<reference evidence="1" key="1">
    <citation type="submission" date="2012-05" db="EMBL/GenBank/DDBJ databases">
        <authorList>
            <person name="Krishnakumar V."/>
            <person name="Cheung F."/>
            <person name="Xiao Y."/>
            <person name="Chan A."/>
            <person name="Moskal W.A."/>
            <person name="Town C.D."/>
        </authorList>
    </citation>
    <scope>NUCLEOTIDE SEQUENCE</scope>
</reference>
<evidence type="ECO:0000313" key="1">
    <source>
        <dbReference type="EMBL" id="AFK45601.1"/>
    </source>
</evidence>